<dbReference type="Pfam" id="PF25954">
    <property type="entry name" value="Beta-barrel_RND_2"/>
    <property type="match status" value="1"/>
</dbReference>
<feature type="region of interest" description="Disordered" evidence="5">
    <location>
        <begin position="391"/>
        <end position="411"/>
    </location>
</feature>
<dbReference type="PANTHER" id="PTHR32347:SF14">
    <property type="entry name" value="EFFLUX SYSTEM COMPONENT YKNX-RELATED"/>
    <property type="match status" value="1"/>
</dbReference>
<comment type="similarity">
    <text evidence="2">Belongs to the membrane fusion protein (MFP) (TC 8.A.1) family.</text>
</comment>
<evidence type="ECO:0000313" key="11">
    <source>
        <dbReference type="Proteomes" id="UP000311605"/>
    </source>
</evidence>
<dbReference type="GO" id="GO:0016020">
    <property type="term" value="C:membrane"/>
    <property type="evidence" value="ECO:0007669"/>
    <property type="project" value="InterPro"/>
</dbReference>
<dbReference type="PANTHER" id="PTHR32347">
    <property type="entry name" value="EFFLUX SYSTEM COMPONENT YKNX-RELATED"/>
    <property type="match status" value="1"/>
</dbReference>
<feature type="transmembrane region" description="Helical" evidence="6">
    <location>
        <begin position="67"/>
        <end position="85"/>
    </location>
</feature>
<dbReference type="GO" id="GO:0030313">
    <property type="term" value="C:cell envelope"/>
    <property type="evidence" value="ECO:0007669"/>
    <property type="project" value="UniProtKB-SubCell"/>
</dbReference>
<dbReference type="AlphaFoldDB" id="A0A5C4XHK8"/>
<comment type="caution">
    <text evidence="10">The sequence shown here is derived from an EMBL/GenBank/DDBJ whole genome shotgun (WGS) entry which is preliminary data.</text>
</comment>
<dbReference type="InterPro" id="IPR006143">
    <property type="entry name" value="RND_pump_MFP"/>
</dbReference>
<feature type="domain" description="Multidrug resistance protein MdtA-like alpha-helical hairpin" evidence="7">
    <location>
        <begin position="166"/>
        <end position="235"/>
    </location>
</feature>
<evidence type="ECO:0000259" key="8">
    <source>
        <dbReference type="Pfam" id="PF25917"/>
    </source>
</evidence>
<name>A0A5C4XHK8_9HYPH</name>
<dbReference type="Pfam" id="PF25876">
    <property type="entry name" value="HH_MFP_RND"/>
    <property type="match status" value="1"/>
</dbReference>
<dbReference type="Gene3D" id="2.40.50.100">
    <property type="match status" value="1"/>
</dbReference>
<evidence type="ECO:0000256" key="2">
    <source>
        <dbReference type="ARBA" id="ARBA00009477"/>
    </source>
</evidence>
<reference evidence="10 11" key="1">
    <citation type="submission" date="2019-06" db="EMBL/GenBank/DDBJ databases">
        <title>The draft genome of Rhizobium smilacinae PTYR-5.</title>
        <authorList>
            <person name="Liu L."/>
            <person name="Li L."/>
            <person name="Zhang X."/>
        </authorList>
    </citation>
    <scope>NUCLEOTIDE SEQUENCE [LARGE SCALE GENOMIC DNA]</scope>
    <source>
        <strain evidence="10 11">PTYR-5</strain>
    </source>
</reference>
<keyword evidence="6" id="KW-0812">Transmembrane</keyword>
<protein>
    <submittedName>
        <fullName evidence="10">Efflux RND transporter periplasmic adaptor subunit</fullName>
    </submittedName>
</protein>
<dbReference type="Gene3D" id="1.10.287.470">
    <property type="entry name" value="Helix hairpin bin"/>
    <property type="match status" value="1"/>
</dbReference>
<dbReference type="InterPro" id="IPR050465">
    <property type="entry name" value="UPF0194_transport"/>
</dbReference>
<keyword evidence="3 4" id="KW-0175">Coiled coil</keyword>
<keyword evidence="6" id="KW-1133">Transmembrane helix</keyword>
<evidence type="ECO:0000256" key="6">
    <source>
        <dbReference type="SAM" id="Phobius"/>
    </source>
</evidence>
<proteinExistence type="inferred from homology"/>
<keyword evidence="6" id="KW-0472">Membrane</keyword>
<evidence type="ECO:0000313" key="10">
    <source>
        <dbReference type="EMBL" id="TNM62070.1"/>
    </source>
</evidence>
<evidence type="ECO:0000256" key="3">
    <source>
        <dbReference type="ARBA" id="ARBA00023054"/>
    </source>
</evidence>
<feature type="domain" description="CusB-like beta-barrel" evidence="9">
    <location>
        <begin position="285"/>
        <end position="359"/>
    </location>
</feature>
<feature type="domain" description="Multidrug resistance protein MdtA-like barrel-sandwich hybrid" evidence="8">
    <location>
        <begin position="120"/>
        <end position="272"/>
    </location>
</feature>
<dbReference type="Pfam" id="PF25917">
    <property type="entry name" value="BSH_RND"/>
    <property type="match status" value="1"/>
</dbReference>
<evidence type="ECO:0000259" key="7">
    <source>
        <dbReference type="Pfam" id="PF25876"/>
    </source>
</evidence>
<gene>
    <name evidence="10" type="ORF">FHP24_18400</name>
</gene>
<dbReference type="SUPFAM" id="SSF111369">
    <property type="entry name" value="HlyD-like secretion proteins"/>
    <property type="match status" value="1"/>
</dbReference>
<dbReference type="Proteomes" id="UP000311605">
    <property type="component" value="Unassembled WGS sequence"/>
</dbReference>
<dbReference type="NCBIfam" id="TIGR01730">
    <property type="entry name" value="RND_mfp"/>
    <property type="match status" value="1"/>
</dbReference>
<dbReference type="EMBL" id="VDMN01000004">
    <property type="protein sequence ID" value="TNM62070.1"/>
    <property type="molecule type" value="Genomic_DNA"/>
</dbReference>
<dbReference type="InterPro" id="IPR058624">
    <property type="entry name" value="MdtA-like_HH"/>
</dbReference>
<evidence type="ECO:0000256" key="4">
    <source>
        <dbReference type="SAM" id="Coils"/>
    </source>
</evidence>
<dbReference type="GO" id="GO:0022857">
    <property type="term" value="F:transmembrane transporter activity"/>
    <property type="evidence" value="ECO:0007669"/>
    <property type="project" value="InterPro"/>
</dbReference>
<sequence length="460" mass="49103">MAWSQYDPPPAGCYGHGIDDGLERHRTDEKRGCRVNAPTDPATQDAPDLAAILATSGRQRKRGRGKWVFAILVLLIAGGAGYYFFGTGDGQQFDYTTQEAKTGNLQVIVTATGSIQPTDQVDISSELSGTVRKVNVTYNSPVKAGQILLELDTNKQEADVQSARAQLASAKANVLKAQAEAASAKTSFDRLSGLVSNRISSQQELDAAKYAYDSALATIEINQAAVLSAEASLRLTEINLSKLKIVSPIDGVVLTRDVDPGATVASSLNAPVLFTIAGDLRHMELQVAVDEADVGQVREGQEAKFSVDAYPDRNFPAKIEAVRFASETVSNVVTYKAILTVDNEDLLLRPGMTATSDITVQSVGNALLVPNAALRYAPPSTMQPRGSFLSRLFSPPRPRGNRGGRGEAATAGRSVWVLRNGAPQRVPVEMGATDGQFTVVKSAELKDGDQLITEATARSR</sequence>
<accession>A0A5C4XHK8</accession>
<dbReference type="InterPro" id="IPR058625">
    <property type="entry name" value="MdtA-like_BSH"/>
</dbReference>
<keyword evidence="11" id="KW-1185">Reference proteome</keyword>
<dbReference type="Gene3D" id="2.40.30.170">
    <property type="match status" value="1"/>
</dbReference>
<evidence type="ECO:0000256" key="5">
    <source>
        <dbReference type="SAM" id="MobiDB-lite"/>
    </source>
</evidence>
<organism evidence="10 11">
    <name type="scientific">Aliirhizobium smilacinae</name>
    <dbReference type="NCBI Taxonomy" id="1395944"/>
    <lineage>
        <taxon>Bacteria</taxon>
        <taxon>Pseudomonadati</taxon>
        <taxon>Pseudomonadota</taxon>
        <taxon>Alphaproteobacteria</taxon>
        <taxon>Hyphomicrobiales</taxon>
        <taxon>Rhizobiaceae</taxon>
        <taxon>Aliirhizobium</taxon>
    </lineage>
</organism>
<evidence type="ECO:0000259" key="9">
    <source>
        <dbReference type="Pfam" id="PF25954"/>
    </source>
</evidence>
<dbReference type="InterPro" id="IPR058792">
    <property type="entry name" value="Beta-barrel_RND_2"/>
</dbReference>
<feature type="coiled-coil region" evidence="4">
    <location>
        <begin position="153"/>
        <end position="180"/>
    </location>
</feature>
<dbReference type="OrthoDB" id="9791520at2"/>
<dbReference type="FunFam" id="2.40.30.170:FF:000010">
    <property type="entry name" value="Efflux RND transporter periplasmic adaptor subunit"/>
    <property type="match status" value="1"/>
</dbReference>
<evidence type="ECO:0000256" key="1">
    <source>
        <dbReference type="ARBA" id="ARBA00004196"/>
    </source>
</evidence>
<comment type="subcellular location">
    <subcellularLocation>
        <location evidence="1">Cell envelope</location>
    </subcellularLocation>
</comment>